<proteinExistence type="inferred from homology"/>
<dbReference type="InterPro" id="IPR003676">
    <property type="entry name" value="SAUR_fam"/>
</dbReference>
<name>A0ABR0DF32_9LAMI</name>
<dbReference type="Pfam" id="PF02519">
    <property type="entry name" value="Auxin_inducible"/>
    <property type="match status" value="1"/>
</dbReference>
<reference evidence="2 3" key="1">
    <citation type="journal article" date="2023" name="bioRxiv">
        <title>Genome report: Whole genome sequence and annotation of Penstemon davidsonii.</title>
        <authorList>
            <person name="Ostevik K.L."/>
            <person name="Alabady M."/>
            <person name="Zhang M."/>
            <person name="Rausher M.D."/>
        </authorList>
    </citation>
    <scope>NUCLEOTIDE SEQUENCE [LARGE SCALE GENOMIC DNA]</scope>
    <source>
        <strain evidence="2">DNT005</strain>
        <tissue evidence="2">Whole leaf</tissue>
    </source>
</reference>
<accession>A0ABR0DF32</accession>
<protein>
    <submittedName>
        <fullName evidence="2">Uncharacterized protein</fullName>
    </submittedName>
</protein>
<organism evidence="2 3">
    <name type="scientific">Penstemon davidsonii</name>
    <dbReference type="NCBI Taxonomy" id="160366"/>
    <lineage>
        <taxon>Eukaryota</taxon>
        <taxon>Viridiplantae</taxon>
        <taxon>Streptophyta</taxon>
        <taxon>Embryophyta</taxon>
        <taxon>Tracheophyta</taxon>
        <taxon>Spermatophyta</taxon>
        <taxon>Magnoliopsida</taxon>
        <taxon>eudicotyledons</taxon>
        <taxon>Gunneridae</taxon>
        <taxon>Pentapetalae</taxon>
        <taxon>asterids</taxon>
        <taxon>lamiids</taxon>
        <taxon>Lamiales</taxon>
        <taxon>Plantaginaceae</taxon>
        <taxon>Cheloneae</taxon>
        <taxon>Penstemon</taxon>
    </lineage>
</organism>
<evidence type="ECO:0000313" key="2">
    <source>
        <dbReference type="EMBL" id="KAK4487805.1"/>
    </source>
</evidence>
<sequence>MNSRQMKKMVHHAVKVAPKHVFRVQNKKSKALSSMSSRKLQEERLSLLARDQILLLSDGQQTRNSGIIPKGFMAVYVGPENRRFVIPTRFLSVPDFRVEMDRAAEEFGYEQEGGLRIPCDEQDFEQLLESCFAACKINVQVLE</sequence>
<evidence type="ECO:0000313" key="3">
    <source>
        <dbReference type="Proteomes" id="UP001291926"/>
    </source>
</evidence>
<evidence type="ECO:0000256" key="1">
    <source>
        <dbReference type="ARBA" id="ARBA00006974"/>
    </source>
</evidence>
<keyword evidence="3" id="KW-1185">Reference proteome</keyword>
<gene>
    <name evidence="2" type="ORF">RD792_005506</name>
</gene>
<dbReference type="EMBL" id="JAYDYQ010001103">
    <property type="protein sequence ID" value="KAK4487805.1"/>
    <property type="molecule type" value="Genomic_DNA"/>
</dbReference>
<comment type="similarity">
    <text evidence="1">Belongs to the ARG7 family.</text>
</comment>
<comment type="caution">
    <text evidence="2">The sequence shown here is derived from an EMBL/GenBank/DDBJ whole genome shotgun (WGS) entry which is preliminary data.</text>
</comment>
<dbReference type="PANTHER" id="PTHR31374">
    <property type="entry name" value="AUXIN-INDUCED PROTEIN-LIKE-RELATED"/>
    <property type="match status" value="1"/>
</dbReference>
<dbReference type="PANTHER" id="PTHR31374:SF139">
    <property type="entry name" value="OS02G0143300 PROTEIN"/>
    <property type="match status" value="1"/>
</dbReference>
<dbReference type="Proteomes" id="UP001291926">
    <property type="component" value="Unassembled WGS sequence"/>
</dbReference>